<dbReference type="InterPro" id="IPR046896">
    <property type="entry name" value="Cup1-like_N"/>
</dbReference>
<feature type="domain" description="LYR motif-containing protein Cup1-like N-terminal" evidence="1">
    <location>
        <begin position="31"/>
        <end position="129"/>
    </location>
</feature>
<dbReference type="AlphaFoldDB" id="A0A8H3G0M7"/>
<evidence type="ECO:0000313" key="2">
    <source>
        <dbReference type="EMBL" id="CAF9931033.1"/>
    </source>
</evidence>
<evidence type="ECO:0000259" key="1">
    <source>
        <dbReference type="Pfam" id="PF20263"/>
    </source>
</evidence>
<name>A0A8H3G0M7_9LECA</name>
<dbReference type="Proteomes" id="UP000664203">
    <property type="component" value="Unassembled WGS sequence"/>
</dbReference>
<keyword evidence="3" id="KW-1185">Reference proteome</keyword>
<accession>A0A8H3G0M7</accession>
<evidence type="ECO:0000313" key="3">
    <source>
        <dbReference type="Proteomes" id="UP000664203"/>
    </source>
</evidence>
<dbReference type="CDD" id="cd20273">
    <property type="entry name" value="Complex1_LYR_unchar"/>
    <property type="match status" value="1"/>
</dbReference>
<sequence>MRLWRLGKTASNAHARYAAVDDASSHAIFHLFRALLRQCTYLPDPAARQYLHDHIVSRFRDYHPRSTLPFSSRRHKSAALVQQRLPSLLRTARRGLVFLRRANDGHVRHLGRILAMTYGRIGKRRHQLLKDLKIPDVPVDQAAVEKLSEPGNQAVPHPSEKLMALIKSQARRRLSHFSRINTPHLEPEIPEVNSWGRPMPIKRVRNYKRRWYAEALDRIMPPLPEAEWDRLRLRASGQSPWEGPVARRKWAGGPDDEGQTHLVGERVKSPSTGTCSNPHKITSRYMRRLWEKISAQCPLMKPNAARKSGWDVLWGEVQGHDTTHFTLGPRGGGGYDMFGGVDESGRVLAQGQSPE</sequence>
<dbReference type="OrthoDB" id="5521299at2759"/>
<gene>
    <name evidence="2" type="ORF">ALECFALPRED_004782</name>
</gene>
<organism evidence="2 3">
    <name type="scientific">Alectoria fallacina</name>
    <dbReference type="NCBI Taxonomy" id="1903189"/>
    <lineage>
        <taxon>Eukaryota</taxon>
        <taxon>Fungi</taxon>
        <taxon>Dikarya</taxon>
        <taxon>Ascomycota</taxon>
        <taxon>Pezizomycotina</taxon>
        <taxon>Lecanoromycetes</taxon>
        <taxon>OSLEUM clade</taxon>
        <taxon>Lecanoromycetidae</taxon>
        <taxon>Lecanorales</taxon>
        <taxon>Lecanorineae</taxon>
        <taxon>Parmeliaceae</taxon>
        <taxon>Alectoria</taxon>
    </lineage>
</organism>
<protein>
    <recommendedName>
        <fullName evidence="1">LYR motif-containing protein Cup1-like N-terminal domain-containing protein</fullName>
    </recommendedName>
</protein>
<reference evidence="2" key="1">
    <citation type="submission" date="2021-03" db="EMBL/GenBank/DDBJ databases">
        <authorList>
            <person name="Tagirdzhanova G."/>
        </authorList>
    </citation>
    <scope>NUCLEOTIDE SEQUENCE</scope>
</reference>
<comment type="caution">
    <text evidence="2">The sequence shown here is derived from an EMBL/GenBank/DDBJ whole genome shotgun (WGS) entry which is preliminary data.</text>
</comment>
<dbReference type="Pfam" id="PF20263">
    <property type="entry name" value="LYRM2-like"/>
    <property type="match status" value="1"/>
</dbReference>
<proteinExistence type="predicted"/>
<dbReference type="EMBL" id="CAJPDR010000299">
    <property type="protein sequence ID" value="CAF9931033.1"/>
    <property type="molecule type" value="Genomic_DNA"/>
</dbReference>